<dbReference type="GO" id="GO:0009002">
    <property type="term" value="F:serine-type D-Ala-D-Ala carboxypeptidase activity"/>
    <property type="evidence" value="ECO:0007669"/>
    <property type="project" value="UniProtKB-EC"/>
</dbReference>
<dbReference type="EC" id="2.4.99.28" evidence="21"/>
<dbReference type="GO" id="GO:0008360">
    <property type="term" value="P:regulation of cell shape"/>
    <property type="evidence" value="ECO:0007669"/>
    <property type="project" value="UniProtKB-KW"/>
</dbReference>
<evidence type="ECO:0000256" key="12">
    <source>
        <dbReference type="ARBA" id="ARBA00022960"/>
    </source>
</evidence>
<feature type="domain" description="Glycosyl transferase family 51" evidence="25">
    <location>
        <begin position="60"/>
        <end position="233"/>
    </location>
</feature>
<dbReference type="InterPro" id="IPR031376">
    <property type="entry name" value="PCB_OB"/>
</dbReference>
<evidence type="ECO:0000256" key="23">
    <source>
        <dbReference type="SAM" id="Phobius"/>
    </source>
</evidence>
<evidence type="ECO:0000256" key="9">
    <source>
        <dbReference type="ARBA" id="ARBA00022679"/>
    </source>
</evidence>
<keyword evidence="13" id="KW-0735">Signal-anchor</keyword>
<evidence type="ECO:0000256" key="15">
    <source>
        <dbReference type="ARBA" id="ARBA00022989"/>
    </source>
</evidence>
<keyword evidence="9" id="KW-0808">Transferase</keyword>
<dbReference type="SUPFAM" id="SSF50249">
    <property type="entry name" value="Nucleic acid-binding proteins"/>
    <property type="match status" value="1"/>
</dbReference>
<dbReference type="FunFam" id="1.10.3810.10:FF:000001">
    <property type="entry name" value="Penicillin-binding protein 1A"/>
    <property type="match status" value="1"/>
</dbReference>
<keyword evidence="6" id="KW-0121">Carboxypeptidase</keyword>
<dbReference type="SUPFAM" id="SSF53955">
    <property type="entry name" value="Lysozyme-like"/>
    <property type="match status" value="1"/>
</dbReference>
<keyword evidence="11" id="KW-0378">Hydrolase</keyword>
<feature type="non-terminal residue" evidence="27">
    <location>
        <position position="599"/>
    </location>
</feature>
<comment type="subcellular location">
    <subcellularLocation>
        <location evidence="1">Cell inner membrane</location>
        <topology evidence="1">Single-pass type II membrane protein</topology>
    </subcellularLocation>
</comment>
<evidence type="ECO:0000256" key="8">
    <source>
        <dbReference type="ARBA" id="ARBA00022676"/>
    </source>
</evidence>
<keyword evidence="14" id="KW-0573">Peptidoglycan synthesis</keyword>
<keyword evidence="4" id="KW-1003">Cell membrane</keyword>
<dbReference type="InterPro" id="IPR001264">
    <property type="entry name" value="Glyco_trans_51"/>
</dbReference>
<dbReference type="GO" id="GO:0071555">
    <property type="term" value="P:cell wall organization"/>
    <property type="evidence" value="ECO:0007669"/>
    <property type="project" value="UniProtKB-KW"/>
</dbReference>
<proteinExistence type="predicted"/>
<evidence type="ECO:0000256" key="22">
    <source>
        <dbReference type="ARBA" id="ARBA00049902"/>
    </source>
</evidence>
<keyword evidence="5" id="KW-0997">Cell inner membrane</keyword>
<dbReference type="GO" id="GO:0006508">
    <property type="term" value="P:proteolysis"/>
    <property type="evidence" value="ECO:0007669"/>
    <property type="project" value="UniProtKB-KW"/>
</dbReference>
<comment type="catalytic activity">
    <reaction evidence="20">
        <text>Preferential cleavage: (Ac)2-L-Lys-D-Ala-|-D-Ala. Also transpeptidation of peptidyl-alanyl moieties that are N-acyl substituents of D-alanine.</text>
        <dbReference type="EC" id="3.4.16.4"/>
    </reaction>
</comment>
<feature type="domain" description="Penicillin-binding protein transpeptidase" evidence="24">
    <location>
        <begin position="426"/>
        <end position="588"/>
    </location>
</feature>
<dbReference type="InterPro" id="IPR012340">
    <property type="entry name" value="NA-bd_OB-fold"/>
</dbReference>
<keyword evidence="16 23" id="KW-0472">Membrane</keyword>
<dbReference type="GO" id="GO:0046677">
    <property type="term" value="P:response to antibiotic"/>
    <property type="evidence" value="ECO:0007669"/>
    <property type="project" value="UniProtKB-KW"/>
</dbReference>
<comment type="catalytic activity">
    <reaction evidence="22">
        <text>[GlcNAc-(1-&gt;4)-Mur2Ac(oyl-L-Ala-gamma-D-Glu-L-Lys-D-Ala-D-Ala)](n)-di-trans,octa-cis-undecaprenyl diphosphate + beta-D-GlcNAc-(1-&gt;4)-Mur2Ac(oyl-L-Ala-gamma-D-Glu-L-Lys-D-Ala-D-Ala)-di-trans,octa-cis-undecaprenyl diphosphate = [GlcNAc-(1-&gt;4)-Mur2Ac(oyl-L-Ala-gamma-D-Glu-L-Lys-D-Ala-D-Ala)](n+1)-di-trans,octa-cis-undecaprenyl diphosphate + di-trans,octa-cis-undecaprenyl diphosphate + H(+)</text>
        <dbReference type="Rhea" id="RHEA:23708"/>
        <dbReference type="Rhea" id="RHEA-COMP:9602"/>
        <dbReference type="Rhea" id="RHEA-COMP:9603"/>
        <dbReference type="ChEBI" id="CHEBI:15378"/>
        <dbReference type="ChEBI" id="CHEBI:58405"/>
        <dbReference type="ChEBI" id="CHEBI:60033"/>
        <dbReference type="ChEBI" id="CHEBI:78435"/>
        <dbReference type="EC" id="2.4.99.28"/>
    </reaction>
</comment>
<dbReference type="GO" id="GO:0005886">
    <property type="term" value="C:plasma membrane"/>
    <property type="evidence" value="ECO:0007669"/>
    <property type="project" value="UniProtKB-SubCell"/>
</dbReference>
<feature type="non-terminal residue" evidence="27">
    <location>
        <position position="1"/>
    </location>
</feature>
<feature type="transmembrane region" description="Helical" evidence="23">
    <location>
        <begin position="12"/>
        <end position="35"/>
    </location>
</feature>
<dbReference type="PANTHER" id="PTHR32282:SF27">
    <property type="entry name" value="PENICILLIN-BINDING PROTEIN 1A"/>
    <property type="match status" value="1"/>
</dbReference>
<accession>A0A381RTY8</accession>
<dbReference type="Pfam" id="PF00912">
    <property type="entry name" value="Transgly"/>
    <property type="match status" value="1"/>
</dbReference>
<evidence type="ECO:0000259" key="25">
    <source>
        <dbReference type="Pfam" id="PF00912"/>
    </source>
</evidence>
<dbReference type="Pfam" id="PF17092">
    <property type="entry name" value="PCB_OB"/>
    <property type="match status" value="1"/>
</dbReference>
<dbReference type="EMBL" id="UINC01002246">
    <property type="protein sequence ID" value="SUZ94559.1"/>
    <property type="molecule type" value="Genomic_DNA"/>
</dbReference>
<organism evidence="27">
    <name type="scientific">marine metagenome</name>
    <dbReference type="NCBI Taxonomy" id="408172"/>
    <lineage>
        <taxon>unclassified sequences</taxon>
        <taxon>metagenomes</taxon>
        <taxon>ecological metagenomes</taxon>
    </lineage>
</organism>
<evidence type="ECO:0000256" key="14">
    <source>
        <dbReference type="ARBA" id="ARBA00022984"/>
    </source>
</evidence>
<keyword evidence="17" id="KW-0046">Antibiotic resistance</keyword>
<dbReference type="AlphaFoldDB" id="A0A381RTY8"/>
<evidence type="ECO:0000256" key="19">
    <source>
        <dbReference type="ARBA" id="ARBA00023316"/>
    </source>
</evidence>
<keyword evidence="8" id="KW-0328">Glycosyltransferase</keyword>
<evidence type="ECO:0000256" key="18">
    <source>
        <dbReference type="ARBA" id="ARBA00023268"/>
    </source>
</evidence>
<dbReference type="InterPro" id="IPR050396">
    <property type="entry name" value="Glycosyltr_51/Transpeptidase"/>
</dbReference>
<dbReference type="InterPro" id="IPR001460">
    <property type="entry name" value="PCN-bd_Tpept"/>
</dbReference>
<protein>
    <recommendedName>
        <fullName evidence="3">Penicillin-binding protein 1A</fullName>
        <ecNumber evidence="21">2.4.99.28</ecNumber>
        <ecNumber evidence="2">3.4.16.4</ecNumber>
    </recommendedName>
</protein>
<evidence type="ECO:0000256" key="2">
    <source>
        <dbReference type="ARBA" id="ARBA00012448"/>
    </source>
</evidence>
<evidence type="ECO:0000313" key="27">
    <source>
        <dbReference type="EMBL" id="SUZ94559.1"/>
    </source>
</evidence>
<dbReference type="SUPFAM" id="SSF56601">
    <property type="entry name" value="beta-lactamase/transpeptidase-like"/>
    <property type="match status" value="1"/>
</dbReference>
<dbReference type="EC" id="3.4.16.4" evidence="2"/>
<evidence type="ECO:0000259" key="26">
    <source>
        <dbReference type="Pfam" id="PF17092"/>
    </source>
</evidence>
<feature type="domain" description="Penicillin-binding protein OB-like" evidence="26">
    <location>
        <begin position="320"/>
        <end position="420"/>
    </location>
</feature>
<name>A0A381RTY8_9ZZZZ</name>
<dbReference type="InterPro" id="IPR036950">
    <property type="entry name" value="PBP_transglycosylase"/>
</dbReference>
<evidence type="ECO:0000256" key="1">
    <source>
        <dbReference type="ARBA" id="ARBA00004249"/>
    </source>
</evidence>
<evidence type="ECO:0000256" key="3">
    <source>
        <dbReference type="ARBA" id="ARBA00018638"/>
    </source>
</evidence>
<evidence type="ECO:0000256" key="5">
    <source>
        <dbReference type="ARBA" id="ARBA00022519"/>
    </source>
</evidence>
<evidence type="ECO:0000256" key="7">
    <source>
        <dbReference type="ARBA" id="ARBA00022670"/>
    </source>
</evidence>
<keyword evidence="7" id="KW-0645">Protease</keyword>
<dbReference type="PANTHER" id="PTHR32282">
    <property type="entry name" value="BINDING PROTEIN TRANSPEPTIDASE, PUTATIVE-RELATED"/>
    <property type="match status" value="1"/>
</dbReference>
<dbReference type="InterPro" id="IPR012338">
    <property type="entry name" value="Beta-lactam/transpept-like"/>
</dbReference>
<evidence type="ECO:0000256" key="16">
    <source>
        <dbReference type="ARBA" id="ARBA00023136"/>
    </source>
</evidence>
<evidence type="ECO:0000256" key="13">
    <source>
        <dbReference type="ARBA" id="ARBA00022968"/>
    </source>
</evidence>
<dbReference type="InterPro" id="IPR023346">
    <property type="entry name" value="Lysozyme-like_dom_sf"/>
</dbReference>
<reference evidence="27" key="1">
    <citation type="submission" date="2018-05" db="EMBL/GenBank/DDBJ databases">
        <authorList>
            <person name="Lanie J.A."/>
            <person name="Ng W.-L."/>
            <person name="Kazmierczak K.M."/>
            <person name="Andrzejewski T.M."/>
            <person name="Davidsen T.M."/>
            <person name="Wayne K.J."/>
            <person name="Tettelin H."/>
            <person name="Glass J.I."/>
            <person name="Rusch D."/>
            <person name="Podicherti R."/>
            <person name="Tsui H.-C.T."/>
            <person name="Winkler M.E."/>
        </authorList>
    </citation>
    <scope>NUCLEOTIDE SEQUENCE</scope>
</reference>
<dbReference type="GO" id="GO:0008658">
    <property type="term" value="F:penicillin binding"/>
    <property type="evidence" value="ECO:0007669"/>
    <property type="project" value="InterPro"/>
</dbReference>
<dbReference type="GO" id="GO:0008955">
    <property type="term" value="F:peptidoglycan glycosyltransferase activity"/>
    <property type="evidence" value="ECO:0007669"/>
    <property type="project" value="UniProtKB-EC"/>
</dbReference>
<keyword evidence="18" id="KW-0511">Multifunctional enzyme</keyword>
<evidence type="ECO:0000259" key="24">
    <source>
        <dbReference type="Pfam" id="PF00905"/>
    </source>
</evidence>
<keyword evidence="15 23" id="KW-1133">Transmembrane helix</keyword>
<dbReference type="GO" id="GO:0030288">
    <property type="term" value="C:outer membrane-bounded periplasmic space"/>
    <property type="evidence" value="ECO:0007669"/>
    <property type="project" value="TreeGrafter"/>
</dbReference>
<evidence type="ECO:0000256" key="10">
    <source>
        <dbReference type="ARBA" id="ARBA00022692"/>
    </source>
</evidence>
<evidence type="ECO:0000256" key="17">
    <source>
        <dbReference type="ARBA" id="ARBA00023251"/>
    </source>
</evidence>
<dbReference type="Gene3D" id="1.10.3810.10">
    <property type="entry name" value="Biosynthetic peptidoglycan transglycosylase-like"/>
    <property type="match status" value="1"/>
</dbReference>
<gene>
    <name evidence="27" type="ORF">METZ01_LOCUS47413</name>
</gene>
<keyword evidence="12" id="KW-0133">Cell shape</keyword>
<sequence length="599" mass="66539">LPRYLIRITRRGGIIAIFVGVAILGTVSGVLFAFAGDLPQITALDDYAPSVITRVYAANGEVVTEFATQRRVVIAYEDIAPRLREAIVASEDGGFNSHFGISIPRLAITIVRDIMNQRLYGASTITQQLARNLFLTLDKTWERKIKELLLTFQIEKRYTKREILTLYCNQVLFGHGAFGVEAASRMYFDKSADELDLAEASLLAGIIQLPARQSPFVNLELASSRRSYVLGRMEDDGYITAEEAAIVRNTPIEVTDRRGEASIAPYFVEEVRQHLESNYGAKQLYEGGLSVHTTLDVSLQHAANEAVRAGLHRLDKRRGFRGPIENVLETTATSIEVYENPQWRRPTTPGDHVPAVVTSVSENQIDFRLGRYSGTIDQDGFRWTRKSAPQFLKVGDLVLVEVLTVNNDALTLSATLEQEPVAEAALIAIENRTGRILAMVGGYNFERSKFNRAVQAQRQLGSLFKPLLYATAIDRGYTPTSIIVDEPISFPAGPDQPEYEPRNYDLEFEGPVTLRHALEDSRNIPAVQMMAELGPEQVVEYAKRMGFASNLPPFLSVALGAAESTLLEITTAYAVFPNQGVRLEPIQVLRVMDRDGNTI</sequence>
<evidence type="ECO:0000256" key="6">
    <source>
        <dbReference type="ARBA" id="ARBA00022645"/>
    </source>
</evidence>
<dbReference type="GO" id="GO:0009252">
    <property type="term" value="P:peptidoglycan biosynthetic process"/>
    <property type="evidence" value="ECO:0007669"/>
    <property type="project" value="UniProtKB-KW"/>
</dbReference>
<evidence type="ECO:0000256" key="11">
    <source>
        <dbReference type="ARBA" id="ARBA00022801"/>
    </source>
</evidence>
<keyword evidence="19" id="KW-0961">Cell wall biogenesis/degradation</keyword>
<dbReference type="Gene3D" id="3.40.710.10">
    <property type="entry name" value="DD-peptidase/beta-lactamase superfamily"/>
    <property type="match status" value="2"/>
</dbReference>
<evidence type="ECO:0000256" key="20">
    <source>
        <dbReference type="ARBA" id="ARBA00034000"/>
    </source>
</evidence>
<evidence type="ECO:0000256" key="4">
    <source>
        <dbReference type="ARBA" id="ARBA00022475"/>
    </source>
</evidence>
<keyword evidence="10 23" id="KW-0812">Transmembrane</keyword>
<evidence type="ECO:0000256" key="21">
    <source>
        <dbReference type="ARBA" id="ARBA00044770"/>
    </source>
</evidence>
<dbReference type="Pfam" id="PF00905">
    <property type="entry name" value="Transpeptidase"/>
    <property type="match status" value="1"/>
</dbReference>